<name>A0A3Q3EM17_9LABR</name>
<keyword evidence="3" id="KW-1185">Reference proteome</keyword>
<evidence type="ECO:0000313" key="3">
    <source>
        <dbReference type="Proteomes" id="UP000261660"/>
    </source>
</evidence>
<reference evidence="2" key="2">
    <citation type="submission" date="2025-09" db="UniProtKB">
        <authorList>
            <consortium name="Ensembl"/>
        </authorList>
    </citation>
    <scope>IDENTIFICATION</scope>
</reference>
<dbReference type="FunCoup" id="A0A3Q3EM17">
    <property type="interactions" value="1"/>
</dbReference>
<evidence type="ECO:0000256" key="1">
    <source>
        <dbReference type="SAM" id="MobiDB-lite"/>
    </source>
</evidence>
<dbReference type="GeneTree" id="ENSGT00940000160560"/>
<dbReference type="Proteomes" id="UP000261660">
    <property type="component" value="Unplaced"/>
</dbReference>
<dbReference type="InterPro" id="IPR027417">
    <property type="entry name" value="P-loop_NTPase"/>
</dbReference>
<dbReference type="Ensembl" id="ENSLBET00000007463.1">
    <property type="protein sequence ID" value="ENSLBEP00000007097.1"/>
    <property type="gene ID" value="ENSLBEG00000005493.1"/>
</dbReference>
<organism evidence="2 3">
    <name type="scientific">Labrus bergylta</name>
    <name type="common">ballan wrasse</name>
    <dbReference type="NCBI Taxonomy" id="56723"/>
    <lineage>
        <taxon>Eukaryota</taxon>
        <taxon>Metazoa</taxon>
        <taxon>Chordata</taxon>
        <taxon>Craniata</taxon>
        <taxon>Vertebrata</taxon>
        <taxon>Euteleostomi</taxon>
        <taxon>Actinopterygii</taxon>
        <taxon>Neopterygii</taxon>
        <taxon>Teleostei</taxon>
        <taxon>Neoteleostei</taxon>
        <taxon>Acanthomorphata</taxon>
        <taxon>Eupercaria</taxon>
        <taxon>Labriformes</taxon>
        <taxon>Labridae</taxon>
        <taxon>Labrus</taxon>
    </lineage>
</organism>
<sequence length="334" mass="37103">MGGGESKPAPAPPSPLFSEPWRTLPMSTQENLLLMKSYQPRNKEVKHLRILLHGPVGAGKSSFINSVESALRGIVSKRALTDANTGSSFTLKYKTYNIHKDDQSFYSIVFNDIMGLEKDDNKGVKVEDIKLALRGHVRDGYKFNPCGPLTEDDPGYNSNPSLDDKVHVLVCVVPVNSVSLLDDKVVQKLREVRLAASDLGIPQLVILTKVDQACPEVESNIQNMYKSKYLKGQVEQFSARLGISTNCIFLVKNYESETYTNDGISGPILTALKQMVTEGEDSFIPTQPREENIVTSCFSSILHYLPQIMHYCTLTQHVNVSCCGKENNEGTQTW</sequence>
<proteinExistence type="predicted"/>
<dbReference type="Gene3D" id="3.40.50.300">
    <property type="entry name" value="P-loop containing nucleotide triphosphate hydrolases"/>
    <property type="match status" value="1"/>
</dbReference>
<dbReference type="InParanoid" id="A0A3Q3EM17"/>
<reference evidence="2" key="1">
    <citation type="submission" date="2025-08" db="UniProtKB">
        <authorList>
            <consortium name="Ensembl"/>
        </authorList>
    </citation>
    <scope>IDENTIFICATION</scope>
</reference>
<accession>A0A3Q3EM17</accession>
<dbReference type="SUPFAM" id="SSF52540">
    <property type="entry name" value="P-loop containing nucleoside triphosphate hydrolases"/>
    <property type="match status" value="1"/>
</dbReference>
<dbReference type="PANTHER" id="PTHR14241:SF1">
    <property type="entry name" value="INTERFERON-INDUCED PROTEIN 44-RELATED"/>
    <property type="match status" value="1"/>
</dbReference>
<evidence type="ECO:0008006" key="4">
    <source>
        <dbReference type="Google" id="ProtNLM"/>
    </source>
</evidence>
<protein>
    <recommendedName>
        <fullName evidence="4">G domain-containing protein</fullName>
    </recommendedName>
</protein>
<dbReference type="PANTHER" id="PTHR14241">
    <property type="entry name" value="INTERFERON-INDUCED PROTEIN 44"/>
    <property type="match status" value="1"/>
</dbReference>
<dbReference type="GO" id="GO:0006955">
    <property type="term" value="P:immune response"/>
    <property type="evidence" value="ECO:0007669"/>
    <property type="project" value="TreeGrafter"/>
</dbReference>
<evidence type="ECO:0000313" key="2">
    <source>
        <dbReference type="Ensembl" id="ENSLBEP00000007097.1"/>
    </source>
</evidence>
<dbReference type="STRING" id="56723.ENSLBEP00000007097"/>
<dbReference type="AlphaFoldDB" id="A0A3Q3EM17"/>
<feature type="region of interest" description="Disordered" evidence="1">
    <location>
        <begin position="1"/>
        <end position="21"/>
    </location>
</feature>